<reference evidence="3" key="1">
    <citation type="journal article" date="2020" name="Stud. Mycol.">
        <title>101 Dothideomycetes genomes: a test case for predicting lifestyles and emergence of pathogens.</title>
        <authorList>
            <person name="Haridas S."/>
            <person name="Albert R."/>
            <person name="Binder M."/>
            <person name="Bloem J."/>
            <person name="Labutti K."/>
            <person name="Salamov A."/>
            <person name="Andreopoulos B."/>
            <person name="Baker S."/>
            <person name="Barry K."/>
            <person name="Bills G."/>
            <person name="Bluhm B."/>
            <person name="Cannon C."/>
            <person name="Castanera R."/>
            <person name="Culley D."/>
            <person name="Daum C."/>
            <person name="Ezra D."/>
            <person name="Gonzalez J."/>
            <person name="Henrissat B."/>
            <person name="Kuo A."/>
            <person name="Liang C."/>
            <person name="Lipzen A."/>
            <person name="Lutzoni F."/>
            <person name="Magnuson J."/>
            <person name="Mondo S."/>
            <person name="Nolan M."/>
            <person name="Ohm R."/>
            <person name="Pangilinan J."/>
            <person name="Park H.-J."/>
            <person name="Ramirez L."/>
            <person name="Alfaro M."/>
            <person name="Sun H."/>
            <person name="Tritt A."/>
            <person name="Yoshinaga Y."/>
            <person name="Zwiers L.-H."/>
            <person name="Turgeon B."/>
            <person name="Goodwin S."/>
            <person name="Spatafora J."/>
            <person name="Crous P."/>
            <person name="Grigoriev I."/>
        </authorList>
    </citation>
    <scope>NUCLEOTIDE SEQUENCE</scope>
    <source>
        <strain evidence="3">CBS 116435</strain>
    </source>
</reference>
<dbReference type="Pfam" id="PF25907">
    <property type="entry name" value="DUF7962"/>
    <property type="match status" value="1"/>
</dbReference>
<dbReference type="CDD" id="cd00299">
    <property type="entry name" value="GST_C_family"/>
    <property type="match status" value="1"/>
</dbReference>
<feature type="domain" description="GST N-terminal" evidence="1">
    <location>
        <begin position="10"/>
        <end position="83"/>
    </location>
</feature>
<dbReference type="InterPro" id="IPR058268">
    <property type="entry name" value="DUF7962"/>
</dbReference>
<dbReference type="InterPro" id="IPR004045">
    <property type="entry name" value="Glutathione_S-Trfase_N"/>
</dbReference>
<accession>A0A9P4Q2R2</accession>
<organism evidence="3 4">
    <name type="scientific">Polychaeton citri CBS 116435</name>
    <dbReference type="NCBI Taxonomy" id="1314669"/>
    <lineage>
        <taxon>Eukaryota</taxon>
        <taxon>Fungi</taxon>
        <taxon>Dikarya</taxon>
        <taxon>Ascomycota</taxon>
        <taxon>Pezizomycotina</taxon>
        <taxon>Dothideomycetes</taxon>
        <taxon>Dothideomycetidae</taxon>
        <taxon>Capnodiales</taxon>
        <taxon>Capnodiaceae</taxon>
        <taxon>Polychaeton</taxon>
    </lineage>
</organism>
<dbReference type="AlphaFoldDB" id="A0A9P4Q2R2"/>
<dbReference type="Proteomes" id="UP000799441">
    <property type="component" value="Unassembled WGS sequence"/>
</dbReference>
<dbReference type="EMBL" id="MU003854">
    <property type="protein sequence ID" value="KAF2717049.1"/>
    <property type="molecule type" value="Genomic_DNA"/>
</dbReference>
<dbReference type="SUPFAM" id="SSF52833">
    <property type="entry name" value="Thioredoxin-like"/>
    <property type="match status" value="1"/>
</dbReference>
<proteinExistence type="predicted"/>
<protein>
    <submittedName>
        <fullName evidence="3">Glutathione S-transferase</fullName>
    </submittedName>
</protein>
<dbReference type="InterPro" id="IPR036282">
    <property type="entry name" value="Glutathione-S-Trfase_C_sf"/>
</dbReference>
<name>A0A9P4Q2R2_9PEZI</name>
<evidence type="ECO:0000259" key="1">
    <source>
        <dbReference type="Pfam" id="PF13417"/>
    </source>
</evidence>
<sequence>MAPQPEDITLFYWALSPWASKVVHYLSLRQIPHAQCDQPVTLPRPDMKALGLNYRRVPVVTIGRDIYCDTLLILEKLEELFPPSGGIGATLGAQSGTNFALEKLLEKWTDVCVFKPAAAAIPTTVPLLQDQDFIKDRTELWSRDWNPAEQDRLRPAGLSDLRANFSFLEQVLSDGRQWITGAKQGPALADIHAAWIFTWMLSLPDGLPEQYFSASQFPKTRKWLDRYIQAVEAAKNDNAPRVKKLESEKAITRILASDFLALELAVLKDPRSFVKGQEVEIYPNDTGSDHKDKGKLIGLDTKEIVLEKRAPSGEGVRMHFPRWNYSIVADAIDQDDALGDDPLGLRPTVSRMKSSREFGHLDF</sequence>
<dbReference type="Gene3D" id="3.40.30.110">
    <property type="match status" value="2"/>
</dbReference>
<evidence type="ECO:0000259" key="2">
    <source>
        <dbReference type="Pfam" id="PF25907"/>
    </source>
</evidence>
<comment type="caution">
    <text evidence="3">The sequence shown here is derived from an EMBL/GenBank/DDBJ whole genome shotgun (WGS) entry which is preliminary data.</text>
</comment>
<dbReference type="Pfam" id="PF13417">
    <property type="entry name" value="GST_N_3"/>
    <property type="match status" value="1"/>
</dbReference>
<gene>
    <name evidence="3" type="ORF">K431DRAFT_288921</name>
</gene>
<evidence type="ECO:0000313" key="3">
    <source>
        <dbReference type="EMBL" id="KAF2717049.1"/>
    </source>
</evidence>
<evidence type="ECO:0000313" key="4">
    <source>
        <dbReference type="Proteomes" id="UP000799441"/>
    </source>
</evidence>
<dbReference type="OrthoDB" id="202840at2759"/>
<dbReference type="SUPFAM" id="SSF47616">
    <property type="entry name" value="GST C-terminal domain-like"/>
    <property type="match status" value="1"/>
</dbReference>
<keyword evidence="4" id="KW-1185">Reference proteome</keyword>
<feature type="domain" description="DUF7962" evidence="2">
    <location>
        <begin position="117"/>
        <end position="235"/>
    </location>
</feature>
<dbReference type="InterPro" id="IPR036249">
    <property type="entry name" value="Thioredoxin-like_sf"/>
</dbReference>